<sequence length="119" mass="14205">MTDLVEVFKALSDETRLRIMKLLEDEALCVCEIMAVLDMIQSRVSRHLDILRRAGFLVARREKKWVIYTWNREKVNSYHLPLQEMLRLWLNDDEAVRRDRERLKEVKAMGLRGNKGCCR</sequence>
<protein>
    <submittedName>
        <fullName evidence="5">ArsR family transcriptional regulator</fullName>
    </submittedName>
</protein>
<proteinExistence type="predicted"/>
<dbReference type="PANTHER" id="PTHR33154">
    <property type="entry name" value="TRANSCRIPTIONAL REGULATOR, ARSR FAMILY"/>
    <property type="match status" value="1"/>
</dbReference>
<keyword evidence="3" id="KW-0804">Transcription</keyword>
<dbReference type="InterPro" id="IPR001845">
    <property type="entry name" value="HTH_ArsR_DNA-bd_dom"/>
</dbReference>
<reference evidence="5" key="1">
    <citation type="journal article" date="2020" name="mSystems">
        <title>Genome- and Community-Level Interaction Insights into Carbon Utilization and Element Cycling Functions of Hydrothermarchaeota in Hydrothermal Sediment.</title>
        <authorList>
            <person name="Zhou Z."/>
            <person name="Liu Y."/>
            <person name="Xu W."/>
            <person name="Pan J."/>
            <person name="Luo Z.H."/>
            <person name="Li M."/>
        </authorList>
    </citation>
    <scope>NUCLEOTIDE SEQUENCE [LARGE SCALE GENOMIC DNA]</scope>
    <source>
        <strain evidence="5">HyVt-115</strain>
    </source>
</reference>
<dbReference type="NCBIfam" id="NF033788">
    <property type="entry name" value="HTH_metalloreg"/>
    <property type="match status" value="1"/>
</dbReference>
<feature type="domain" description="HTH arsR-type" evidence="4">
    <location>
        <begin position="1"/>
        <end position="90"/>
    </location>
</feature>
<dbReference type="Proteomes" id="UP000885690">
    <property type="component" value="Unassembled WGS sequence"/>
</dbReference>
<dbReference type="SUPFAM" id="SSF46785">
    <property type="entry name" value="Winged helix' DNA-binding domain"/>
    <property type="match status" value="1"/>
</dbReference>
<organism evidence="5">
    <name type="scientific">Thermosulfidibacter takaii</name>
    <dbReference type="NCBI Taxonomy" id="412593"/>
    <lineage>
        <taxon>Bacteria</taxon>
        <taxon>Pseudomonadati</taxon>
        <taxon>Thermosulfidibacterota</taxon>
        <taxon>Thermosulfidibacteria</taxon>
        <taxon>Thermosulfidibacterales</taxon>
        <taxon>Thermosulfidibacteraceae</taxon>
    </lineage>
</organism>
<evidence type="ECO:0000259" key="4">
    <source>
        <dbReference type="PROSITE" id="PS50987"/>
    </source>
</evidence>
<dbReference type="PROSITE" id="PS50987">
    <property type="entry name" value="HTH_ARSR_2"/>
    <property type="match status" value="1"/>
</dbReference>
<evidence type="ECO:0000313" key="5">
    <source>
        <dbReference type="EMBL" id="HDD52464.1"/>
    </source>
</evidence>
<keyword evidence="2" id="KW-0238">DNA-binding</keyword>
<evidence type="ECO:0000256" key="2">
    <source>
        <dbReference type="ARBA" id="ARBA00023125"/>
    </source>
</evidence>
<dbReference type="Gene3D" id="1.10.10.10">
    <property type="entry name" value="Winged helix-like DNA-binding domain superfamily/Winged helix DNA-binding domain"/>
    <property type="match status" value="1"/>
</dbReference>
<dbReference type="InterPro" id="IPR051081">
    <property type="entry name" value="HTH_MetalResp_TranReg"/>
</dbReference>
<evidence type="ECO:0000256" key="3">
    <source>
        <dbReference type="ARBA" id="ARBA00023163"/>
    </source>
</evidence>
<dbReference type="AlphaFoldDB" id="A0A7C0U5E1"/>
<dbReference type="GO" id="GO:0003700">
    <property type="term" value="F:DNA-binding transcription factor activity"/>
    <property type="evidence" value="ECO:0007669"/>
    <property type="project" value="InterPro"/>
</dbReference>
<dbReference type="InterPro" id="IPR011991">
    <property type="entry name" value="ArsR-like_HTH"/>
</dbReference>
<dbReference type="EMBL" id="DQWS01000005">
    <property type="protein sequence ID" value="HDD52464.1"/>
    <property type="molecule type" value="Genomic_DNA"/>
</dbReference>
<dbReference type="InterPro" id="IPR036388">
    <property type="entry name" value="WH-like_DNA-bd_sf"/>
</dbReference>
<dbReference type="PANTHER" id="PTHR33154:SF18">
    <property type="entry name" value="ARSENICAL RESISTANCE OPERON REPRESSOR"/>
    <property type="match status" value="1"/>
</dbReference>
<dbReference type="CDD" id="cd00090">
    <property type="entry name" value="HTH_ARSR"/>
    <property type="match status" value="1"/>
</dbReference>
<dbReference type="InterPro" id="IPR036390">
    <property type="entry name" value="WH_DNA-bd_sf"/>
</dbReference>
<name>A0A7C0U5E1_9BACT</name>
<accession>A0A7C0U5E1</accession>
<keyword evidence="1" id="KW-0805">Transcription regulation</keyword>
<dbReference type="GO" id="GO:0003677">
    <property type="term" value="F:DNA binding"/>
    <property type="evidence" value="ECO:0007669"/>
    <property type="project" value="UniProtKB-KW"/>
</dbReference>
<dbReference type="PRINTS" id="PR00778">
    <property type="entry name" value="HTHARSR"/>
</dbReference>
<gene>
    <name evidence="5" type="ORF">ENF32_00125</name>
</gene>
<dbReference type="SMART" id="SM00418">
    <property type="entry name" value="HTH_ARSR"/>
    <property type="match status" value="1"/>
</dbReference>
<evidence type="ECO:0000256" key="1">
    <source>
        <dbReference type="ARBA" id="ARBA00023015"/>
    </source>
</evidence>
<comment type="caution">
    <text evidence="5">The sequence shown here is derived from an EMBL/GenBank/DDBJ whole genome shotgun (WGS) entry which is preliminary data.</text>
</comment>
<dbReference type="Pfam" id="PF01022">
    <property type="entry name" value="HTH_5"/>
    <property type="match status" value="1"/>
</dbReference>